<dbReference type="AlphaFoldDB" id="A0A919R956"/>
<comment type="caution">
    <text evidence="1">The sequence shown here is derived from an EMBL/GenBank/DDBJ whole genome shotgun (WGS) entry which is preliminary data.</text>
</comment>
<evidence type="ECO:0000313" key="2">
    <source>
        <dbReference type="Proteomes" id="UP000655287"/>
    </source>
</evidence>
<organism evidence="1 2">
    <name type="scientific">Sphaerisporangium rufum</name>
    <dbReference type="NCBI Taxonomy" id="1381558"/>
    <lineage>
        <taxon>Bacteria</taxon>
        <taxon>Bacillati</taxon>
        <taxon>Actinomycetota</taxon>
        <taxon>Actinomycetes</taxon>
        <taxon>Streptosporangiales</taxon>
        <taxon>Streptosporangiaceae</taxon>
        <taxon>Sphaerisporangium</taxon>
    </lineage>
</organism>
<proteinExistence type="predicted"/>
<accession>A0A919R956</accession>
<gene>
    <name evidence="1" type="ORF">Sru01_64950</name>
</gene>
<evidence type="ECO:0000313" key="1">
    <source>
        <dbReference type="EMBL" id="GII81513.1"/>
    </source>
</evidence>
<name>A0A919R956_9ACTN</name>
<dbReference type="EMBL" id="BOOU01000100">
    <property type="protein sequence ID" value="GII81513.1"/>
    <property type="molecule type" value="Genomic_DNA"/>
</dbReference>
<dbReference type="Proteomes" id="UP000655287">
    <property type="component" value="Unassembled WGS sequence"/>
</dbReference>
<reference evidence="1" key="1">
    <citation type="submission" date="2021-01" db="EMBL/GenBank/DDBJ databases">
        <title>Whole genome shotgun sequence of Sphaerisporangium rufum NBRC 109079.</title>
        <authorList>
            <person name="Komaki H."/>
            <person name="Tamura T."/>
        </authorList>
    </citation>
    <scope>NUCLEOTIDE SEQUENCE</scope>
    <source>
        <strain evidence="1">NBRC 109079</strain>
    </source>
</reference>
<protein>
    <submittedName>
        <fullName evidence="1">Uncharacterized protein</fullName>
    </submittedName>
</protein>
<sequence>MPDDLSCGLGDERKPPTGADAVAQGVDQVGHDSAVIAERAQMGVAYGVRIIRSLFTDFHARRLDGLSRRDT</sequence>
<keyword evidence="2" id="KW-1185">Reference proteome</keyword>